<organism evidence="2">
    <name type="scientific">Candidatus Kentrum sp. DK</name>
    <dbReference type="NCBI Taxonomy" id="2126562"/>
    <lineage>
        <taxon>Bacteria</taxon>
        <taxon>Pseudomonadati</taxon>
        <taxon>Pseudomonadota</taxon>
        <taxon>Gammaproteobacteria</taxon>
        <taxon>Candidatus Kentrum</taxon>
    </lineage>
</organism>
<gene>
    <name evidence="1" type="ORF">BECKDK2373B_GA0170837_104113</name>
    <name evidence="2" type="ORF">BECKDK2373C_GA0170839_11876</name>
</gene>
<evidence type="ECO:0000313" key="2">
    <source>
        <dbReference type="EMBL" id="VFJ68573.1"/>
    </source>
</evidence>
<protein>
    <submittedName>
        <fullName evidence="2">Uncharacterized protein</fullName>
    </submittedName>
</protein>
<dbReference type="AlphaFoldDB" id="A0A450TLF3"/>
<accession>A0A450TLF3</accession>
<sequence length="47" mass="5367">MVLPKIVAETEAEYGVKFEYGQREGGYLDPVIPRPEGWKEEDRRGNG</sequence>
<dbReference type="EMBL" id="CAADEY010000187">
    <property type="protein sequence ID" value="VFJ68573.1"/>
    <property type="molecule type" value="Genomic_DNA"/>
</dbReference>
<evidence type="ECO:0000313" key="1">
    <source>
        <dbReference type="EMBL" id="VFJ53162.1"/>
    </source>
</evidence>
<dbReference type="EMBL" id="CAADEX010000041">
    <property type="protein sequence ID" value="VFJ53162.1"/>
    <property type="molecule type" value="Genomic_DNA"/>
</dbReference>
<name>A0A450TLF3_9GAMM</name>
<proteinExistence type="predicted"/>
<reference evidence="2" key="1">
    <citation type="submission" date="2019-02" db="EMBL/GenBank/DDBJ databases">
        <authorList>
            <person name="Gruber-Vodicka R. H."/>
            <person name="Seah K. B. B."/>
        </authorList>
    </citation>
    <scope>NUCLEOTIDE SEQUENCE</scope>
    <source>
        <strain evidence="2">BECK_DK161</strain>
        <strain evidence="1">BECK_DK47</strain>
    </source>
</reference>